<accession>A0A3M6U9L4</accession>
<dbReference type="AlphaFoldDB" id="A0A3M6U9L4"/>
<dbReference type="PANTHER" id="PTHR16165:SF5">
    <property type="entry name" value="NXPE FAMILY MEMBER 3"/>
    <property type="match status" value="1"/>
</dbReference>
<feature type="transmembrane region" description="Helical" evidence="1">
    <location>
        <begin position="24"/>
        <end position="45"/>
    </location>
</feature>
<dbReference type="Gene3D" id="2.60.40.10">
    <property type="entry name" value="Immunoglobulins"/>
    <property type="match status" value="1"/>
</dbReference>
<proteinExistence type="predicted"/>
<dbReference type="Proteomes" id="UP000275408">
    <property type="component" value="Unassembled WGS sequence"/>
</dbReference>
<comment type="caution">
    <text evidence="2">The sequence shown here is derived from an EMBL/GenBank/DDBJ whole genome shotgun (WGS) entry which is preliminary data.</text>
</comment>
<dbReference type="Gene3D" id="3.40.50.1110">
    <property type="entry name" value="SGNH hydrolase"/>
    <property type="match status" value="1"/>
</dbReference>
<reference evidence="2 3" key="1">
    <citation type="journal article" date="2018" name="Sci. Rep.">
        <title>Comparative analysis of the Pocillopora damicornis genome highlights role of immune system in coral evolution.</title>
        <authorList>
            <person name="Cunning R."/>
            <person name="Bay R.A."/>
            <person name="Gillette P."/>
            <person name="Baker A.C."/>
            <person name="Traylor-Knowles N."/>
        </authorList>
    </citation>
    <scope>NUCLEOTIDE SEQUENCE [LARGE SCALE GENOMIC DNA]</scope>
    <source>
        <strain evidence="2">RSMAS</strain>
        <tissue evidence="2">Whole animal</tissue>
    </source>
</reference>
<dbReference type="PANTHER" id="PTHR16165">
    <property type="entry name" value="NXPE FAMILY MEMBER"/>
    <property type="match status" value="1"/>
</dbReference>
<sequence>MKLTNNYDATWILHMMRCLAGRLFRLRLVIVFLFVAALAILRIMWKLPYYDISHLNDFRTFRHHWCRMHEWRLDWEGMVKPCENRVAWTRREINSELRSDARRSFITKWEILPAGQFSRFFIQSVTKNGHIKSFGGDAWRVYIKQGPASIAPQVWDLDNGMYEVVFLAMEPGNYSAQITLDFTLCDGLRDPPVDWFIIGTVQGKYQPDGVLGFIGDDYILQPLGGQKTFSFFVPWSGALTPDAFVTPSCIVGLETEDSKNLAKSCGIKCNFVQNGFGRWVNREWLPYVTDIETATGKGNSVTQADTLWIYGDSVSQRFLNSLKSRGICQENFKKCISSYMWIYELTSEKEAKTKFEPNDFDETIILQHMSEILNSSDLKTQDSVFLFNLGVHYSVSLNFTTYRRLIDNVVKLVKKKLDNTMENMPILIWKTTTSIEKEMVHKMYAELPRNKTHWRFHTHQRLELFHKYAVSRMCKAGIPVLDVYSMTASYPNGTLDHVHYNEEAQRAAEDQLIAFVSQEIKKKRRRNPEGLGLKI</sequence>
<name>A0A3M6U9L4_POCDA</name>
<dbReference type="InterPro" id="IPR014756">
    <property type="entry name" value="Ig_E-set"/>
</dbReference>
<keyword evidence="1" id="KW-1133">Transmembrane helix</keyword>
<dbReference type="InterPro" id="IPR013783">
    <property type="entry name" value="Ig-like_fold"/>
</dbReference>
<dbReference type="SUPFAM" id="SSF81296">
    <property type="entry name" value="E set domains"/>
    <property type="match status" value="1"/>
</dbReference>
<organism evidence="2 3">
    <name type="scientific">Pocillopora damicornis</name>
    <name type="common">Cauliflower coral</name>
    <name type="synonym">Millepora damicornis</name>
    <dbReference type="NCBI Taxonomy" id="46731"/>
    <lineage>
        <taxon>Eukaryota</taxon>
        <taxon>Metazoa</taxon>
        <taxon>Cnidaria</taxon>
        <taxon>Anthozoa</taxon>
        <taxon>Hexacorallia</taxon>
        <taxon>Scleractinia</taxon>
        <taxon>Astrocoeniina</taxon>
        <taxon>Pocilloporidae</taxon>
        <taxon>Pocillopora</taxon>
    </lineage>
</organism>
<evidence type="ECO:0000313" key="3">
    <source>
        <dbReference type="Proteomes" id="UP000275408"/>
    </source>
</evidence>
<protein>
    <recommendedName>
        <fullName evidence="4">SGNH domain-containing protein</fullName>
    </recommendedName>
</protein>
<dbReference type="OrthoDB" id="5950581at2759"/>
<dbReference type="InterPro" id="IPR036514">
    <property type="entry name" value="SGNH_hydro_sf"/>
</dbReference>
<evidence type="ECO:0000313" key="2">
    <source>
        <dbReference type="EMBL" id="RMX50340.1"/>
    </source>
</evidence>
<dbReference type="OMA" id="SICESTY"/>
<gene>
    <name evidence="2" type="ORF">pdam_00006939</name>
</gene>
<keyword evidence="1" id="KW-0472">Membrane</keyword>
<evidence type="ECO:0008006" key="4">
    <source>
        <dbReference type="Google" id="ProtNLM"/>
    </source>
</evidence>
<dbReference type="EMBL" id="RCHS01001985">
    <property type="protein sequence ID" value="RMX50340.1"/>
    <property type="molecule type" value="Genomic_DNA"/>
</dbReference>
<keyword evidence="1" id="KW-0812">Transmembrane</keyword>
<keyword evidence="3" id="KW-1185">Reference proteome</keyword>
<evidence type="ECO:0000256" key="1">
    <source>
        <dbReference type="SAM" id="Phobius"/>
    </source>
</evidence>